<reference evidence="15 16" key="1">
    <citation type="submission" date="2013-07" db="EMBL/GenBank/DDBJ databases">
        <title>Isolation of a new Chlamydia species from the feral Sacred Ibis (Threskiornis aethiopicus): Chlamydia ibidis.</title>
        <authorList>
            <person name="Vorimore F."/>
            <person name="Hsia R.-C."/>
            <person name="Huot-Creasy H."/>
            <person name="Bastian S."/>
            <person name="Deruyter L."/>
            <person name="Passet A."/>
            <person name="Sachse K."/>
            <person name="Bavoil P."/>
            <person name="Myers G."/>
            <person name="Laroucau K."/>
        </authorList>
    </citation>
    <scope>NUCLEOTIDE SEQUENCE [LARGE SCALE GENOMIC DNA]</scope>
    <source>
        <strain evidence="15 16">10-1398/6</strain>
    </source>
</reference>
<feature type="transmembrane region" description="Helical" evidence="13">
    <location>
        <begin position="43"/>
        <end position="61"/>
    </location>
</feature>
<dbReference type="PANTHER" id="PTHR30372:SF4">
    <property type="entry name" value="LIPID-A-DISACCHARIDE SYNTHASE, MITOCHONDRIAL-RELATED"/>
    <property type="match status" value="1"/>
</dbReference>
<keyword evidence="8 12" id="KW-0808">Transferase</keyword>
<sequence length="635" mass="72171">MFSSCFVQSLYPLGLVANVFFGLAFTVQWLISQKHHQGYVPKAFWILSSIGSSMMVIHGFIQSQFPISLLHTANVVIYFRNLNLGSRRPLSLRTTIITLIIALLLTTFPFVLVAYFFPETSWMSSPDLFHLPLPPPNIYWHLLGCTGLCIYSSRFFIQWCYLELHNRSALPQLFWQVGLCGAFLSFLYFLRTGDPVNVLSYGCGLIPPLANLRIVYKKANKSIPHNHSCFLSCGEPSGDNLGERIIDTLSSSYPDMEIFGVGGPLMRAKKLRTVIPMEEFQVSGFLEIFGSIFRLFRAYRFLLKEIIKTNPKMVICIDFPDFHFLLIKGLRKRGYQGKIIHYVCPSIWAWRPQRKKFLEKYLDALLLILPFEKDIFSTSSLPTSYVGHPLVEAIENHQYRKNWKKELNISESPIIAAFPGSRRGDIVRNLEIQVRAFLASSFKDSHQLLVSSSSPKFDKMIQDVLAKEGCLQANIVPVQFRYELMKDCDCALAKCGTIVLETALNYTPTIVTCLLRPFDILLAKYIFKIFIPAYSLPNIITKSVIFPEFIGGKNDFSFDEVASALDILANPNQIEKQKQKCSQLYQMMHRGIDPLDRTIQKLVEPTSQPSANNGDPETSLRESQETLGAIVNLKS</sequence>
<evidence type="ECO:0000256" key="4">
    <source>
        <dbReference type="ARBA" id="ARBA00020902"/>
    </source>
</evidence>
<keyword evidence="6 12" id="KW-0441">Lipid A biosynthesis</keyword>
<evidence type="ECO:0000256" key="7">
    <source>
        <dbReference type="ARBA" id="ARBA00022676"/>
    </source>
</evidence>
<gene>
    <name evidence="12" type="primary">lpxB</name>
    <name evidence="15" type="ORF">H359_0889</name>
</gene>
<evidence type="ECO:0000256" key="8">
    <source>
        <dbReference type="ARBA" id="ARBA00022679"/>
    </source>
</evidence>
<evidence type="ECO:0000256" key="1">
    <source>
        <dbReference type="ARBA" id="ARBA00002056"/>
    </source>
</evidence>
<comment type="caution">
    <text evidence="15">The sequence shown here is derived from an EMBL/GenBank/DDBJ whole genome shotgun (WGS) entry which is preliminary data.</text>
</comment>
<feature type="domain" description="Lipid A biosynthesis N-terminal" evidence="14">
    <location>
        <begin position="143"/>
        <end position="214"/>
    </location>
</feature>
<dbReference type="Pfam" id="PF07578">
    <property type="entry name" value="LAB_N"/>
    <property type="match status" value="2"/>
</dbReference>
<dbReference type="RefSeq" id="WP_020370498.1">
    <property type="nucleotide sequence ID" value="NZ_APJW01000003.1"/>
</dbReference>
<evidence type="ECO:0000256" key="12">
    <source>
        <dbReference type="HAMAP-Rule" id="MF_00392"/>
    </source>
</evidence>
<keyword evidence="5 12" id="KW-0444">Lipid biosynthesis</keyword>
<feature type="transmembrane region" description="Helical" evidence="13">
    <location>
        <begin position="138"/>
        <end position="161"/>
    </location>
</feature>
<feature type="transmembrane region" description="Helical" evidence="13">
    <location>
        <begin position="173"/>
        <end position="190"/>
    </location>
</feature>
<evidence type="ECO:0000256" key="9">
    <source>
        <dbReference type="ARBA" id="ARBA00023098"/>
    </source>
</evidence>
<comment type="function">
    <text evidence="1 12">Condensation of UDP-2,3-diacylglucosamine and 2,3-diacylglucosamine-1-phosphate to form lipid A disaccharide, a precursor of lipid A, a phosphorylated glycolipid that anchors the lipopolysaccharide to the outer membrane of the cell.</text>
</comment>
<dbReference type="InterPro" id="IPR011499">
    <property type="entry name" value="Lipid_A_biosynth_N"/>
</dbReference>
<keyword evidence="9 12" id="KW-0443">Lipid metabolism</keyword>
<dbReference type="Pfam" id="PF02684">
    <property type="entry name" value="LpxB"/>
    <property type="match status" value="1"/>
</dbReference>
<dbReference type="EC" id="2.4.1.182" evidence="3 12"/>
<evidence type="ECO:0000256" key="6">
    <source>
        <dbReference type="ARBA" id="ARBA00022556"/>
    </source>
</evidence>
<evidence type="ECO:0000313" key="15">
    <source>
        <dbReference type="EMBL" id="EQM62369.1"/>
    </source>
</evidence>
<dbReference type="SMART" id="SM01259">
    <property type="entry name" value="LAB_N"/>
    <property type="match status" value="2"/>
</dbReference>
<protein>
    <recommendedName>
        <fullName evidence="4 12">Lipid-A-disaccharide synthase</fullName>
        <ecNumber evidence="3 12">2.4.1.182</ecNumber>
    </recommendedName>
</protein>
<evidence type="ECO:0000256" key="10">
    <source>
        <dbReference type="ARBA" id="ARBA00029439"/>
    </source>
</evidence>
<evidence type="ECO:0000256" key="13">
    <source>
        <dbReference type="SAM" id="Phobius"/>
    </source>
</evidence>
<name>A0ABP2XD35_9CHLA</name>
<comment type="similarity">
    <text evidence="12">Belongs to the LpxB family.</text>
</comment>
<keyword evidence="13" id="KW-1133">Transmembrane helix</keyword>
<dbReference type="SUPFAM" id="SSF53756">
    <property type="entry name" value="UDP-Glycosyltransferase/glycogen phosphorylase"/>
    <property type="match status" value="1"/>
</dbReference>
<evidence type="ECO:0000256" key="11">
    <source>
        <dbReference type="ARBA" id="ARBA00048975"/>
    </source>
</evidence>
<dbReference type="PANTHER" id="PTHR30372">
    <property type="entry name" value="LIPID-A-DISACCHARIDE SYNTHASE"/>
    <property type="match status" value="1"/>
</dbReference>
<evidence type="ECO:0000256" key="2">
    <source>
        <dbReference type="ARBA" id="ARBA00008505"/>
    </source>
</evidence>
<dbReference type="EMBL" id="APJW01000003">
    <property type="protein sequence ID" value="EQM62369.1"/>
    <property type="molecule type" value="Genomic_DNA"/>
</dbReference>
<comment type="similarity">
    <text evidence="2">In the C-terminal section; belongs to the LpxB family.</text>
</comment>
<feature type="transmembrane region" description="Helical" evidence="13">
    <location>
        <begin position="12"/>
        <end position="31"/>
    </location>
</feature>
<evidence type="ECO:0000259" key="14">
    <source>
        <dbReference type="SMART" id="SM01259"/>
    </source>
</evidence>
<organism evidence="15 16">
    <name type="scientific">Chlamydia ibidis 10-1398/6</name>
    <dbReference type="NCBI Taxonomy" id="1046581"/>
    <lineage>
        <taxon>Bacteria</taxon>
        <taxon>Pseudomonadati</taxon>
        <taxon>Chlamydiota</taxon>
        <taxon>Chlamydiia</taxon>
        <taxon>Chlamydiales</taxon>
        <taxon>Chlamydiaceae</taxon>
        <taxon>Chlamydia/Chlamydophila group</taxon>
        <taxon>Chlamydia</taxon>
    </lineage>
</organism>
<dbReference type="Proteomes" id="UP000016064">
    <property type="component" value="Unassembled WGS sequence"/>
</dbReference>
<feature type="domain" description="Lipid A biosynthesis N-terminal" evidence="14">
    <location>
        <begin position="13"/>
        <end position="84"/>
    </location>
</feature>
<feature type="transmembrane region" description="Helical" evidence="13">
    <location>
        <begin position="96"/>
        <end position="118"/>
    </location>
</feature>
<keyword evidence="13" id="KW-0472">Membrane</keyword>
<evidence type="ECO:0000256" key="5">
    <source>
        <dbReference type="ARBA" id="ARBA00022516"/>
    </source>
</evidence>
<proteinExistence type="inferred from homology"/>
<evidence type="ECO:0000313" key="16">
    <source>
        <dbReference type="Proteomes" id="UP000016064"/>
    </source>
</evidence>
<keyword evidence="13" id="KW-0812">Transmembrane</keyword>
<evidence type="ECO:0000256" key="3">
    <source>
        <dbReference type="ARBA" id="ARBA00012687"/>
    </source>
</evidence>
<feature type="transmembrane region" description="Helical" evidence="13">
    <location>
        <begin position="67"/>
        <end position="84"/>
    </location>
</feature>
<dbReference type="InterPro" id="IPR003835">
    <property type="entry name" value="Glyco_trans_19"/>
</dbReference>
<keyword evidence="7 12" id="KW-0328">Glycosyltransferase</keyword>
<keyword evidence="16" id="KW-1185">Reference proteome</keyword>
<dbReference type="HAMAP" id="MF_00392">
    <property type="entry name" value="LpxB"/>
    <property type="match status" value="1"/>
</dbReference>
<comment type="pathway">
    <text evidence="10 12">Bacterial outer membrane biogenesis; LPS lipid A biosynthesis.</text>
</comment>
<comment type="catalytic activity">
    <reaction evidence="11 12">
        <text>a lipid X + a UDP-2-N,3-O-bis[(3R)-3-hydroxyacyl]-alpha-D-glucosamine = a lipid A disaccharide + UDP + H(+)</text>
        <dbReference type="Rhea" id="RHEA:67828"/>
        <dbReference type="ChEBI" id="CHEBI:15378"/>
        <dbReference type="ChEBI" id="CHEBI:58223"/>
        <dbReference type="ChEBI" id="CHEBI:137748"/>
        <dbReference type="ChEBI" id="CHEBI:176338"/>
        <dbReference type="ChEBI" id="CHEBI:176343"/>
        <dbReference type="EC" id="2.4.1.182"/>
    </reaction>
</comment>
<accession>A0ABP2XD35</accession>